<protein>
    <submittedName>
        <fullName evidence="1">Uncharacterized protein</fullName>
    </submittedName>
</protein>
<gene>
    <name evidence="1" type="ORF">L6452_43688</name>
</gene>
<comment type="caution">
    <text evidence="1">The sequence shown here is derived from an EMBL/GenBank/DDBJ whole genome shotgun (WGS) entry which is preliminary data.</text>
</comment>
<reference evidence="1 2" key="2">
    <citation type="journal article" date="2022" name="Mol. Ecol. Resour.">
        <title>The genomes of chicory, endive, great burdock and yacon provide insights into Asteraceae paleo-polyploidization history and plant inulin production.</title>
        <authorList>
            <person name="Fan W."/>
            <person name="Wang S."/>
            <person name="Wang H."/>
            <person name="Wang A."/>
            <person name="Jiang F."/>
            <person name="Liu H."/>
            <person name="Zhao H."/>
            <person name="Xu D."/>
            <person name="Zhang Y."/>
        </authorList>
    </citation>
    <scope>NUCLEOTIDE SEQUENCE [LARGE SCALE GENOMIC DNA]</scope>
    <source>
        <strain evidence="2">cv. Niubang</strain>
    </source>
</reference>
<evidence type="ECO:0000313" key="1">
    <source>
        <dbReference type="EMBL" id="KAI3665071.1"/>
    </source>
</evidence>
<evidence type="ECO:0000313" key="2">
    <source>
        <dbReference type="Proteomes" id="UP001055879"/>
    </source>
</evidence>
<accession>A0ACB8XE40</accession>
<dbReference type="EMBL" id="CM042064">
    <property type="protein sequence ID" value="KAI3665071.1"/>
    <property type="molecule type" value="Genomic_DNA"/>
</dbReference>
<keyword evidence="2" id="KW-1185">Reference proteome</keyword>
<proteinExistence type="predicted"/>
<dbReference type="Proteomes" id="UP001055879">
    <property type="component" value="Linkage Group LG18"/>
</dbReference>
<sequence length="298" mass="33481">MPNFTLQLKKPCHRNNCDGALPPPLPTVHHHSLSPLVVVMLYTLAATVSFLCYVAIIKACRTFQKRSRTRSHGNINTNETHHDFVDEEHGSIVFHPIWLINTIGLDQLVIDSIGVFKYKKGNGFMDGSDSDCAVCLGEFQDEESLRILPKCNHAFHVSCIDTWLRSHKNCPVCRAPVVKNTIMNAEIESNPIESNTQDEIPIGDLGNETENTQEIDRNGESLENKCLFGGVRVQSDLMDHRRRQEPEPETMRRSVSMVQLAAGNGDQESKKANSLQKTTKCAQNRSFRIRADVKSESL</sequence>
<organism evidence="1 2">
    <name type="scientific">Arctium lappa</name>
    <name type="common">Greater burdock</name>
    <name type="synonym">Lappa major</name>
    <dbReference type="NCBI Taxonomy" id="4217"/>
    <lineage>
        <taxon>Eukaryota</taxon>
        <taxon>Viridiplantae</taxon>
        <taxon>Streptophyta</taxon>
        <taxon>Embryophyta</taxon>
        <taxon>Tracheophyta</taxon>
        <taxon>Spermatophyta</taxon>
        <taxon>Magnoliopsida</taxon>
        <taxon>eudicotyledons</taxon>
        <taxon>Gunneridae</taxon>
        <taxon>Pentapetalae</taxon>
        <taxon>asterids</taxon>
        <taxon>campanulids</taxon>
        <taxon>Asterales</taxon>
        <taxon>Asteraceae</taxon>
        <taxon>Carduoideae</taxon>
        <taxon>Cardueae</taxon>
        <taxon>Arctiinae</taxon>
        <taxon>Arctium</taxon>
    </lineage>
</organism>
<name>A0ACB8XE40_ARCLA</name>
<reference evidence="2" key="1">
    <citation type="journal article" date="2022" name="Mol. Ecol. Resour.">
        <title>The genomes of chicory, endive, great burdock and yacon provide insights into Asteraceae palaeo-polyploidization history and plant inulin production.</title>
        <authorList>
            <person name="Fan W."/>
            <person name="Wang S."/>
            <person name="Wang H."/>
            <person name="Wang A."/>
            <person name="Jiang F."/>
            <person name="Liu H."/>
            <person name="Zhao H."/>
            <person name="Xu D."/>
            <person name="Zhang Y."/>
        </authorList>
    </citation>
    <scope>NUCLEOTIDE SEQUENCE [LARGE SCALE GENOMIC DNA]</scope>
    <source>
        <strain evidence="2">cv. Niubang</strain>
    </source>
</reference>